<proteinExistence type="inferred from homology"/>
<evidence type="ECO:0000256" key="7">
    <source>
        <dbReference type="ARBA" id="ARBA00023002"/>
    </source>
</evidence>
<name>A0A165KDR3_EXIGL</name>
<evidence type="ECO:0000256" key="12">
    <source>
        <dbReference type="ARBA" id="ARBA00023326"/>
    </source>
</evidence>
<evidence type="ECO:0000256" key="13">
    <source>
        <dbReference type="ARBA" id="ARBA00044502"/>
    </source>
</evidence>
<keyword evidence="4" id="KW-0479">Metal-binding</keyword>
<dbReference type="InterPro" id="IPR049892">
    <property type="entry name" value="AA9"/>
</dbReference>
<evidence type="ECO:0000256" key="11">
    <source>
        <dbReference type="ARBA" id="ARBA00023277"/>
    </source>
</evidence>
<gene>
    <name evidence="19" type="ORF">EXIGLDRAFT_671355</name>
</gene>
<evidence type="ECO:0000256" key="8">
    <source>
        <dbReference type="ARBA" id="ARBA00023008"/>
    </source>
</evidence>
<feature type="domain" description="Auxiliary Activity family 9 catalytic" evidence="18">
    <location>
        <begin position="21"/>
        <end position="234"/>
    </location>
</feature>
<protein>
    <recommendedName>
        <fullName evidence="15">lytic cellulose monooxygenase (C4-dehydrogenating)</fullName>
        <ecNumber evidence="15">1.14.99.56</ecNumber>
    </recommendedName>
</protein>
<dbReference type="STRING" id="1314781.A0A165KDR3"/>
<evidence type="ECO:0000256" key="17">
    <source>
        <dbReference type="SAM" id="SignalP"/>
    </source>
</evidence>
<dbReference type="InParanoid" id="A0A165KDR3"/>
<evidence type="ECO:0000256" key="15">
    <source>
        <dbReference type="ARBA" id="ARBA00047174"/>
    </source>
</evidence>
<dbReference type="AlphaFoldDB" id="A0A165KDR3"/>
<evidence type="ECO:0000256" key="1">
    <source>
        <dbReference type="ARBA" id="ARBA00001973"/>
    </source>
</evidence>
<dbReference type="GO" id="GO:0030245">
    <property type="term" value="P:cellulose catabolic process"/>
    <property type="evidence" value="ECO:0007669"/>
    <property type="project" value="UniProtKB-KW"/>
</dbReference>
<dbReference type="OrthoDB" id="4849160at2759"/>
<evidence type="ECO:0000256" key="2">
    <source>
        <dbReference type="ARBA" id="ARBA00004613"/>
    </source>
</evidence>
<dbReference type="Pfam" id="PF03443">
    <property type="entry name" value="AA9"/>
    <property type="match status" value="1"/>
</dbReference>
<evidence type="ECO:0000256" key="4">
    <source>
        <dbReference type="ARBA" id="ARBA00022723"/>
    </source>
</evidence>
<comment type="subcellular location">
    <subcellularLocation>
        <location evidence="2">Secreted</location>
    </subcellularLocation>
</comment>
<feature type="compositionally biased region" description="Polar residues" evidence="16">
    <location>
        <begin position="275"/>
        <end position="292"/>
    </location>
</feature>
<keyword evidence="3" id="KW-0964">Secreted</keyword>
<keyword evidence="12" id="KW-0624">Polysaccharide degradation</keyword>
<evidence type="ECO:0000256" key="6">
    <source>
        <dbReference type="ARBA" id="ARBA00023001"/>
    </source>
</evidence>
<evidence type="ECO:0000256" key="9">
    <source>
        <dbReference type="ARBA" id="ARBA00023033"/>
    </source>
</evidence>
<dbReference type="PANTHER" id="PTHR33353">
    <property type="entry name" value="PUTATIVE (AFU_ORTHOLOGUE AFUA_1G12560)-RELATED"/>
    <property type="match status" value="1"/>
</dbReference>
<dbReference type="GO" id="GO:0046872">
    <property type="term" value="F:metal ion binding"/>
    <property type="evidence" value="ECO:0007669"/>
    <property type="project" value="UniProtKB-KW"/>
</dbReference>
<keyword evidence="7" id="KW-0560">Oxidoreductase</keyword>
<dbReference type="Proteomes" id="UP000077266">
    <property type="component" value="Unassembled WGS sequence"/>
</dbReference>
<reference evidence="19 20" key="1">
    <citation type="journal article" date="2016" name="Mol. Biol. Evol.">
        <title>Comparative Genomics of Early-Diverging Mushroom-Forming Fungi Provides Insights into the Origins of Lignocellulose Decay Capabilities.</title>
        <authorList>
            <person name="Nagy L.G."/>
            <person name="Riley R."/>
            <person name="Tritt A."/>
            <person name="Adam C."/>
            <person name="Daum C."/>
            <person name="Floudas D."/>
            <person name="Sun H."/>
            <person name="Yadav J.S."/>
            <person name="Pangilinan J."/>
            <person name="Larsson K.H."/>
            <person name="Matsuura K."/>
            <person name="Barry K."/>
            <person name="Labutti K."/>
            <person name="Kuo R."/>
            <person name="Ohm R.A."/>
            <person name="Bhattacharya S.S."/>
            <person name="Shirouzu T."/>
            <person name="Yoshinaga Y."/>
            <person name="Martin F.M."/>
            <person name="Grigoriev I.V."/>
            <person name="Hibbett D.S."/>
        </authorList>
    </citation>
    <scope>NUCLEOTIDE SEQUENCE [LARGE SCALE GENOMIC DNA]</scope>
    <source>
        <strain evidence="19 20">HHB12029</strain>
    </source>
</reference>
<dbReference type="PANTHER" id="PTHR33353:SF10">
    <property type="entry name" value="ENDO-BETA-1,4-GLUCANASE D"/>
    <property type="match status" value="1"/>
</dbReference>
<feature type="compositionally biased region" description="Low complexity" evidence="16">
    <location>
        <begin position="247"/>
        <end position="268"/>
    </location>
</feature>
<feature type="chain" id="PRO_5007860754" description="lytic cellulose monooxygenase (C4-dehydrogenating)" evidence="17">
    <location>
        <begin position="21"/>
        <end position="317"/>
    </location>
</feature>
<feature type="region of interest" description="Disordered" evidence="16">
    <location>
        <begin position="247"/>
        <end position="317"/>
    </location>
</feature>
<evidence type="ECO:0000313" key="20">
    <source>
        <dbReference type="Proteomes" id="UP000077266"/>
    </source>
</evidence>
<keyword evidence="8" id="KW-0186">Copper</keyword>
<dbReference type="EMBL" id="KV425946">
    <property type="protein sequence ID" value="KZV96181.1"/>
    <property type="molecule type" value="Genomic_DNA"/>
</dbReference>
<keyword evidence="10" id="KW-1015">Disulfide bond</keyword>
<evidence type="ECO:0000256" key="10">
    <source>
        <dbReference type="ARBA" id="ARBA00023157"/>
    </source>
</evidence>
<accession>A0A165KDR3</accession>
<comment type="cofactor">
    <cofactor evidence="1">
        <name>Cu(2+)</name>
        <dbReference type="ChEBI" id="CHEBI:29036"/>
    </cofactor>
</comment>
<evidence type="ECO:0000313" key="19">
    <source>
        <dbReference type="EMBL" id="KZV96181.1"/>
    </source>
</evidence>
<keyword evidence="9" id="KW-0503">Monooxygenase</keyword>
<organism evidence="19 20">
    <name type="scientific">Exidia glandulosa HHB12029</name>
    <dbReference type="NCBI Taxonomy" id="1314781"/>
    <lineage>
        <taxon>Eukaryota</taxon>
        <taxon>Fungi</taxon>
        <taxon>Dikarya</taxon>
        <taxon>Basidiomycota</taxon>
        <taxon>Agaricomycotina</taxon>
        <taxon>Agaricomycetes</taxon>
        <taxon>Auriculariales</taxon>
        <taxon>Exidiaceae</taxon>
        <taxon>Exidia</taxon>
    </lineage>
</organism>
<evidence type="ECO:0000256" key="16">
    <source>
        <dbReference type="SAM" id="MobiDB-lite"/>
    </source>
</evidence>
<evidence type="ECO:0000256" key="14">
    <source>
        <dbReference type="ARBA" id="ARBA00045077"/>
    </source>
</evidence>
<feature type="signal peptide" evidence="17">
    <location>
        <begin position="1"/>
        <end position="20"/>
    </location>
</feature>
<evidence type="ECO:0000256" key="3">
    <source>
        <dbReference type="ARBA" id="ARBA00022525"/>
    </source>
</evidence>
<comment type="catalytic activity">
    <reaction evidence="14">
        <text>[(1-&gt;4)-beta-D-glucosyl]n+m + reduced acceptor + O2 = 4-dehydro-beta-D-glucosyl-[(1-&gt;4)-beta-D-glucosyl]n-1 + [(1-&gt;4)-beta-D-glucosyl]m + acceptor + H2O.</text>
        <dbReference type="EC" id="1.14.99.56"/>
    </reaction>
</comment>
<keyword evidence="5 17" id="KW-0732">Signal</keyword>
<comment type="similarity">
    <text evidence="13">Belongs to the polysaccharide monooxygenase AA9 family.</text>
</comment>
<dbReference type="GO" id="GO:0005576">
    <property type="term" value="C:extracellular region"/>
    <property type="evidence" value="ECO:0007669"/>
    <property type="project" value="UniProtKB-SubCell"/>
</dbReference>
<feature type="compositionally biased region" description="Basic residues" evidence="16">
    <location>
        <begin position="293"/>
        <end position="304"/>
    </location>
</feature>
<sequence>MKFTTTLLAAALAVLPAVRAHGTVSLFVANGKTYSAPDAAEGNPFKKTPTPVRQLELLEPITDLNSNDMICGRGTPPKASEVASIAAGSEFSFQMRGGSGAPWPHDKGPVMFYLAQCPGSADECDQSNLKWFKIDEKGLRGQNSWYQEDLQQGKAVSGTIPSDLKSGDYLLRIEILAIHNAMRVGGAETSVSCTQLHVTGGGSAVPSASDLVTFPGAYKATDPGILVDIWNNFTSYDFPGPAVFKASGSGSAPAPSSSATTKPTASAPINAAPAPTSNKPSSTSVAPSPTKTTCKRSARHRRARALMNHAREFSPSH</sequence>
<dbReference type="GO" id="GO:0004497">
    <property type="term" value="F:monooxygenase activity"/>
    <property type="evidence" value="ECO:0007669"/>
    <property type="project" value="UniProtKB-KW"/>
</dbReference>
<evidence type="ECO:0000259" key="18">
    <source>
        <dbReference type="Pfam" id="PF03443"/>
    </source>
</evidence>
<dbReference type="Gene3D" id="2.70.50.70">
    <property type="match status" value="1"/>
</dbReference>
<keyword evidence="6" id="KW-0136">Cellulose degradation</keyword>
<keyword evidence="20" id="KW-1185">Reference proteome</keyword>
<keyword evidence="11" id="KW-0119">Carbohydrate metabolism</keyword>
<evidence type="ECO:0000256" key="5">
    <source>
        <dbReference type="ARBA" id="ARBA00022729"/>
    </source>
</evidence>
<dbReference type="CDD" id="cd21175">
    <property type="entry name" value="LPMO_AA9"/>
    <property type="match status" value="1"/>
</dbReference>
<dbReference type="InterPro" id="IPR005103">
    <property type="entry name" value="AA9_LPMO"/>
</dbReference>
<dbReference type="EC" id="1.14.99.56" evidence="15"/>